<proteinExistence type="predicted"/>
<evidence type="ECO:0000256" key="1">
    <source>
        <dbReference type="SAM" id="SignalP"/>
    </source>
</evidence>
<protein>
    <recommendedName>
        <fullName evidence="4">Flagellar hook-length control protein</fullName>
    </recommendedName>
</protein>
<feature type="signal peptide" evidence="1">
    <location>
        <begin position="1"/>
        <end position="27"/>
    </location>
</feature>
<comment type="caution">
    <text evidence="2">The sequence shown here is derived from an EMBL/GenBank/DDBJ whole genome shotgun (WGS) entry which is preliminary data.</text>
</comment>
<organism evidence="2 3">
    <name type="scientific">Streptomyces zagrosensis</name>
    <dbReference type="NCBI Taxonomy" id="1042984"/>
    <lineage>
        <taxon>Bacteria</taxon>
        <taxon>Bacillati</taxon>
        <taxon>Actinomycetota</taxon>
        <taxon>Actinomycetes</taxon>
        <taxon>Kitasatosporales</taxon>
        <taxon>Streptomycetaceae</taxon>
        <taxon>Streptomyces</taxon>
    </lineage>
</organism>
<dbReference type="Proteomes" id="UP000588098">
    <property type="component" value="Unassembled WGS sequence"/>
</dbReference>
<accession>A0A7W9Q9M1</accession>
<keyword evidence="3" id="KW-1185">Reference proteome</keyword>
<evidence type="ECO:0000313" key="3">
    <source>
        <dbReference type="Proteomes" id="UP000588098"/>
    </source>
</evidence>
<dbReference type="AlphaFoldDB" id="A0A7W9Q9M1"/>
<name>A0A7W9Q9M1_9ACTN</name>
<dbReference type="EMBL" id="JACHJL010000004">
    <property type="protein sequence ID" value="MBB5935032.1"/>
    <property type="molecule type" value="Genomic_DNA"/>
</dbReference>
<evidence type="ECO:0000313" key="2">
    <source>
        <dbReference type="EMBL" id="MBB5935032.1"/>
    </source>
</evidence>
<feature type="chain" id="PRO_5031131381" description="Flagellar hook-length control protein" evidence="1">
    <location>
        <begin position="28"/>
        <end position="187"/>
    </location>
</feature>
<dbReference type="RefSeq" id="WP_184571122.1">
    <property type="nucleotide sequence ID" value="NZ_JACHJL010000004.1"/>
</dbReference>
<gene>
    <name evidence="2" type="ORF">FHS42_002082</name>
</gene>
<reference evidence="2 3" key="1">
    <citation type="submission" date="2020-08" db="EMBL/GenBank/DDBJ databases">
        <title>Genomic Encyclopedia of Type Strains, Phase III (KMG-III): the genomes of soil and plant-associated and newly described type strains.</title>
        <authorList>
            <person name="Whitman W."/>
        </authorList>
    </citation>
    <scope>NUCLEOTIDE SEQUENCE [LARGE SCALE GENOMIC DNA]</scope>
    <source>
        <strain evidence="2 3">CECT 8305</strain>
    </source>
</reference>
<evidence type="ECO:0008006" key="4">
    <source>
        <dbReference type="Google" id="ProtNLM"/>
    </source>
</evidence>
<sequence length="187" mass="19597">MRSITLGAVLGAAVLTVATGIASPAVAQPVQPGQPGQPGHIAANDKAMTWTLIGAGPSGTVQVGGGPLSDAYQGDTSTTKALPVLCLKADGSVVPDGVTPDFYAGWARGRVAASDPVRGTRLTSLAVANRVCANKFGKDWRMAEFHDGRYGPNLQYSGGWSYWAYGDVPADTRFWTAIYDQQSNPWN</sequence>
<keyword evidence="1" id="KW-0732">Signal</keyword>